<proteinExistence type="predicted"/>
<reference evidence="6 7" key="1">
    <citation type="submission" date="2015-11" db="EMBL/GenBank/DDBJ databases">
        <title>Draft genome sequence of Paramesorhizobium deserti A-3-E, a strain highly resistant to diverse beta-lactam antibiotics.</title>
        <authorList>
            <person name="Lv R."/>
            <person name="Yang X."/>
            <person name="Fang N."/>
            <person name="Guo J."/>
            <person name="Luo X."/>
            <person name="Peng F."/>
            <person name="Yang R."/>
            <person name="Cui Y."/>
            <person name="Fang C."/>
            <person name="Song Y."/>
        </authorList>
    </citation>
    <scope>NUCLEOTIDE SEQUENCE [LARGE SCALE GENOMIC DNA]</scope>
    <source>
        <strain evidence="6 7">A-3-E</strain>
    </source>
</reference>
<name>A0A135I249_9HYPH</name>
<keyword evidence="2" id="KW-0238">DNA-binding</keyword>
<dbReference type="Gene3D" id="2.60.120.10">
    <property type="entry name" value="Jelly Rolls"/>
    <property type="match status" value="1"/>
</dbReference>
<evidence type="ECO:0000259" key="4">
    <source>
        <dbReference type="PROSITE" id="PS50042"/>
    </source>
</evidence>
<dbReference type="AlphaFoldDB" id="A0A135I249"/>
<dbReference type="SUPFAM" id="SSF51206">
    <property type="entry name" value="cAMP-binding domain-like"/>
    <property type="match status" value="1"/>
</dbReference>
<dbReference type="GO" id="GO:0006355">
    <property type="term" value="P:regulation of DNA-templated transcription"/>
    <property type="evidence" value="ECO:0007669"/>
    <property type="project" value="InterPro"/>
</dbReference>
<dbReference type="InterPro" id="IPR012318">
    <property type="entry name" value="HTH_CRP"/>
</dbReference>
<dbReference type="SMART" id="SM00100">
    <property type="entry name" value="cNMP"/>
    <property type="match status" value="1"/>
</dbReference>
<keyword evidence="7" id="KW-1185">Reference proteome</keyword>
<sequence>MSSESKSLLELLEASPISARFSDADRKALHSLPVSLRRYPPHTVVYNQGDPVRSVYIINSGWGCVYRDLPSGDRQIIDFPLRGDSVGLRMPAAFNYNTYASITEMSVFEISQYALNAIVLQSPYLSSGIMGLMARQRAFLIEHLTNLGRRNALVRTAHLLLEMGARTKSNGMGTEKGYSCPLTQYELADALGLTAIHVNRMLRELREQNLVAFRYGEVEFINRPALVRLANFDENYLAIGMFMGFATSQLD</sequence>
<evidence type="ECO:0000313" key="7">
    <source>
        <dbReference type="Proteomes" id="UP000070107"/>
    </source>
</evidence>
<protein>
    <submittedName>
        <fullName evidence="6">Crp/Fnr family transcriptional regulator</fullName>
    </submittedName>
</protein>
<dbReference type="CDD" id="cd00038">
    <property type="entry name" value="CAP_ED"/>
    <property type="match status" value="1"/>
</dbReference>
<evidence type="ECO:0000313" key="6">
    <source>
        <dbReference type="EMBL" id="KXF79504.1"/>
    </source>
</evidence>
<accession>A0A135I249</accession>
<comment type="caution">
    <text evidence="6">The sequence shown here is derived from an EMBL/GenBank/DDBJ whole genome shotgun (WGS) entry which is preliminary data.</text>
</comment>
<dbReference type="GO" id="GO:0003677">
    <property type="term" value="F:DNA binding"/>
    <property type="evidence" value="ECO:0007669"/>
    <property type="project" value="UniProtKB-KW"/>
</dbReference>
<dbReference type="Proteomes" id="UP000070107">
    <property type="component" value="Unassembled WGS sequence"/>
</dbReference>
<dbReference type="InterPro" id="IPR014710">
    <property type="entry name" value="RmlC-like_jellyroll"/>
</dbReference>
<evidence type="ECO:0000256" key="1">
    <source>
        <dbReference type="ARBA" id="ARBA00023015"/>
    </source>
</evidence>
<dbReference type="EMBL" id="LNTU01000001">
    <property type="protein sequence ID" value="KXF79504.1"/>
    <property type="molecule type" value="Genomic_DNA"/>
</dbReference>
<evidence type="ECO:0000259" key="5">
    <source>
        <dbReference type="PROSITE" id="PS51063"/>
    </source>
</evidence>
<dbReference type="SUPFAM" id="SSF46785">
    <property type="entry name" value="Winged helix' DNA-binding domain"/>
    <property type="match status" value="1"/>
</dbReference>
<dbReference type="InterPro" id="IPR018490">
    <property type="entry name" value="cNMP-bd_dom_sf"/>
</dbReference>
<evidence type="ECO:0000256" key="2">
    <source>
        <dbReference type="ARBA" id="ARBA00023125"/>
    </source>
</evidence>
<keyword evidence="3" id="KW-0804">Transcription</keyword>
<dbReference type="InterPro" id="IPR000595">
    <property type="entry name" value="cNMP-bd_dom"/>
</dbReference>
<organism evidence="6 7">
    <name type="scientific">Paramesorhizobium deserti</name>
    <dbReference type="NCBI Taxonomy" id="1494590"/>
    <lineage>
        <taxon>Bacteria</taxon>
        <taxon>Pseudomonadati</taxon>
        <taxon>Pseudomonadota</taxon>
        <taxon>Alphaproteobacteria</taxon>
        <taxon>Hyphomicrobiales</taxon>
        <taxon>Phyllobacteriaceae</taxon>
        <taxon>Paramesorhizobium</taxon>
    </lineage>
</organism>
<gene>
    <name evidence="6" type="ORF">ATN84_02750</name>
</gene>
<dbReference type="PROSITE" id="PS51063">
    <property type="entry name" value="HTH_CRP_2"/>
    <property type="match status" value="1"/>
</dbReference>
<keyword evidence="1" id="KW-0805">Transcription regulation</keyword>
<dbReference type="OrthoDB" id="7584044at2"/>
<dbReference type="InterPro" id="IPR036390">
    <property type="entry name" value="WH_DNA-bd_sf"/>
</dbReference>
<dbReference type="Pfam" id="PF13545">
    <property type="entry name" value="HTH_Crp_2"/>
    <property type="match status" value="1"/>
</dbReference>
<dbReference type="RefSeq" id="WP_068880841.1">
    <property type="nucleotide sequence ID" value="NZ_LNTU01000001.1"/>
</dbReference>
<evidence type="ECO:0000256" key="3">
    <source>
        <dbReference type="ARBA" id="ARBA00023163"/>
    </source>
</evidence>
<dbReference type="Pfam" id="PF00027">
    <property type="entry name" value="cNMP_binding"/>
    <property type="match status" value="1"/>
</dbReference>
<dbReference type="PROSITE" id="PS50042">
    <property type="entry name" value="CNMP_BINDING_3"/>
    <property type="match status" value="1"/>
</dbReference>
<feature type="domain" description="HTH crp-type" evidence="5">
    <location>
        <begin position="150"/>
        <end position="224"/>
    </location>
</feature>
<dbReference type="STRING" id="1494590.ATN84_02750"/>
<feature type="domain" description="Cyclic nucleotide-binding" evidence="4">
    <location>
        <begin position="37"/>
        <end position="87"/>
    </location>
</feature>